<feature type="region of interest" description="Disordered" evidence="1">
    <location>
        <begin position="18"/>
        <end position="41"/>
    </location>
</feature>
<evidence type="ECO:0000256" key="1">
    <source>
        <dbReference type="SAM" id="MobiDB-lite"/>
    </source>
</evidence>
<protein>
    <submittedName>
        <fullName evidence="3">DUF2599 domain-containing protein</fullName>
    </submittedName>
</protein>
<feature type="chain" id="PRO_5039238917" evidence="2">
    <location>
        <begin position="20"/>
        <end position="152"/>
    </location>
</feature>
<name>A0A5A7SE48_9NOCA</name>
<proteinExistence type="predicted"/>
<dbReference type="EMBL" id="VLNY01000003">
    <property type="protein sequence ID" value="KAA0023659.1"/>
    <property type="molecule type" value="Genomic_DNA"/>
</dbReference>
<dbReference type="Pfam" id="PF10783">
    <property type="entry name" value="DUF2599"/>
    <property type="match status" value="1"/>
</dbReference>
<feature type="compositionally biased region" description="Low complexity" evidence="1">
    <location>
        <begin position="20"/>
        <end position="35"/>
    </location>
</feature>
<keyword evidence="4" id="KW-1185">Reference proteome</keyword>
<gene>
    <name evidence="3" type="ORF">FOY51_07225</name>
</gene>
<dbReference type="AlphaFoldDB" id="A0A5A7SE48"/>
<dbReference type="InterPro" id="IPR019719">
    <property type="entry name" value="DUF2599"/>
</dbReference>
<comment type="caution">
    <text evidence="3">The sequence shown here is derived from an EMBL/GenBank/DDBJ whole genome shotgun (WGS) entry which is preliminary data.</text>
</comment>
<evidence type="ECO:0000313" key="4">
    <source>
        <dbReference type="Proteomes" id="UP000322244"/>
    </source>
</evidence>
<accession>A0A5A7SE48</accession>
<reference evidence="3 4" key="1">
    <citation type="submission" date="2019-07" db="EMBL/GenBank/DDBJ databases">
        <title>Rhodococcus cavernicolus sp. nov., isolated from a cave.</title>
        <authorList>
            <person name="Lee S.D."/>
        </authorList>
    </citation>
    <scope>NUCLEOTIDE SEQUENCE [LARGE SCALE GENOMIC DNA]</scope>
    <source>
        <strain evidence="3 4">C1-24</strain>
    </source>
</reference>
<dbReference type="OrthoDB" id="4412570at2"/>
<evidence type="ECO:0000313" key="3">
    <source>
        <dbReference type="EMBL" id="KAA0023659.1"/>
    </source>
</evidence>
<feature type="signal peptide" evidence="2">
    <location>
        <begin position="1"/>
        <end position="19"/>
    </location>
</feature>
<keyword evidence="2" id="KW-0732">Signal</keyword>
<organism evidence="3 4">
    <name type="scientific">Antrihabitans cavernicola</name>
    <dbReference type="NCBI Taxonomy" id="2495913"/>
    <lineage>
        <taxon>Bacteria</taxon>
        <taxon>Bacillati</taxon>
        <taxon>Actinomycetota</taxon>
        <taxon>Actinomycetes</taxon>
        <taxon>Mycobacteriales</taxon>
        <taxon>Nocardiaceae</taxon>
        <taxon>Antrihabitans</taxon>
    </lineage>
</organism>
<dbReference type="Proteomes" id="UP000322244">
    <property type="component" value="Unassembled WGS sequence"/>
</dbReference>
<sequence length="152" mass="15864">MGTVAAVLAAMSLVTGCGAGSATESAPPTATTTAKPLPPTTPAPAVDHYAGAPLIDHVTWTQTDKGDQLQVIPTPAGRADTFPTAGDRAWSEVIAAEPSADTPGMHDQFFCHWVYARLVQPDKPSWNLEPWRPNVGYQATVAAQCNPGGAEE</sequence>
<evidence type="ECO:0000256" key="2">
    <source>
        <dbReference type="SAM" id="SignalP"/>
    </source>
</evidence>